<dbReference type="InterPro" id="IPR032675">
    <property type="entry name" value="LRR_dom_sf"/>
</dbReference>
<evidence type="ECO:0000256" key="4">
    <source>
        <dbReference type="ARBA" id="ARBA00023242"/>
    </source>
</evidence>
<dbReference type="InterPro" id="IPR000626">
    <property type="entry name" value="Ubiquitin-like_dom"/>
</dbReference>
<evidence type="ECO:0000256" key="5">
    <source>
        <dbReference type="ARBA" id="ARBA00024196"/>
    </source>
</evidence>
<dbReference type="GeneTree" id="ENSGT00530000063405"/>
<dbReference type="InterPro" id="IPR044640">
    <property type="entry name" value="RU2A"/>
</dbReference>
<dbReference type="Ensembl" id="ENSGACT00000040755.1">
    <property type="protein sequence ID" value="ENSGACP00000050588.1"/>
    <property type="gene ID" value="ENSGACG00000005051.2"/>
</dbReference>
<organism evidence="7 8">
    <name type="scientific">Gasterosteus aculeatus aculeatus</name>
    <name type="common">three-spined stickleback</name>
    <dbReference type="NCBI Taxonomy" id="481459"/>
    <lineage>
        <taxon>Eukaryota</taxon>
        <taxon>Metazoa</taxon>
        <taxon>Chordata</taxon>
        <taxon>Craniata</taxon>
        <taxon>Vertebrata</taxon>
        <taxon>Euteleostomi</taxon>
        <taxon>Actinopterygii</taxon>
        <taxon>Neopterygii</taxon>
        <taxon>Teleostei</taxon>
        <taxon>Neoteleostei</taxon>
        <taxon>Acanthomorphata</taxon>
        <taxon>Eupercaria</taxon>
        <taxon>Perciformes</taxon>
        <taxon>Cottioidei</taxon>
        <taxon>Gasterosteales</taxon>
        <taxon>Gasterosteidae</taxon>
        <taxon>Gasterosteus</taxon>
    </lineage>
</organism>
<evidence type="ECO:0000259" key="6">
    <source>
        <dbReference type="PROSITE" id="PS50053"/>
    </source>
</evidence>
<comment type="subcellular location">
    <subcellularLocation>
        <location evidence="1">Nucleus</location>
    </subcellularLocation>
</comment>
<dbReference type="SUPFAM" id="SSF54236">
    <property type="entry name" value="Ubiquitin-like"/>
    <property type="match status" value="1"/>
</dbReference>
<dbReference type="InterPro" id="IPR029071">
    <property type="entry name" value="Ubiquitin-like_domsf"/>
</dbReference>
<protein>
    <recommendedName>
        <fullName evidence="6">Ubiquitin-like domain-containing protein</fullName>
    </recommendedName>
</protein>
<dbReference type="SUPFAM" id="SSF52058">
    <property type="entry name" value="L domain-like"/>
    <property type="match status" value="1"/>
</dbReference>
<comment type="similarity">
    <text evidence="5">Belongs to the U2 small nuclear ribonucleoprotein A family.</text>
</comment>
<reference evidence="7" key="3">
    <citation type="submission" date="2025-09" db="UniProtKB">
        <authorList>
            <consortium name="Ensembl"/>
        </authorList>
    </citation>
    <scope>IDENTIFICATION</scope>
</reference>
<dbReference type="Proteomes" id="UP000007635">
    <property type="component" value="Chromosome I"/>
</dbReference>
<dbReference type="CDD" id="cd17045">
    <property type="entry name" value="Ubl_TBCEL"/>
    <property type="match status" value="1"/>
</dbReference>
<dbReference type="GO" id="GO:0005634">
    <property type="term" value="C:nucleus"/>
    <property type="evidence" value="ECO:0007669"/>
    <property type="project" value="UniProtKB-SubCell"/>
</dbReference>
<evidence type="ECO:0000313" key="8">
    <source>
        <dbReference type="Proteomes" id="UP000007635"/>
    </source>
</evidence>
<reference evidence="7 8" key="1">
    <citation type="journal article" date="2021" name="G3 (Bethesda)">
        <title>Improved contiguity of the threespine stickleback genome using long-read sequencing.</title>
        <authorList>
            <person name="Nath S."/>
            <person name="Shaw D.E."/>
            <person name="White M.A."/>
        </authorList>
    </citation>
    <scope>NUCLEOTIDE SEQUENCE [LARGE SCALE GENOMIC DNA]</scope>
    <source>
        <strain evidence="7 8">Lake Benthic</strain>
    </source>
</reference>
<dbReference type="PANTHER" id="PTHR10552:SF6">
    <property type="entry name" value="U2 SMALL NUCLEAR RIBONUCLEOPROTEIN A"/>
    <property type="match status" value="1"/>
</dbReference>
<dbReference type="FunFam" id="3.80.10.10:FF:000145">
    <property type="entry name" value="Tubulin-specific chaperone cofactor E-like protein"/>
    <property type="match status" value="1"/>
</dbReference>
<dbReference type="PROSITE" id="PS50053">
    <property type="entry name" value="UBIQUITIN_2"/>
    <property type="match status" value="1"/>
</dbReference>
<evidence type="ECO:0000313" key="7">
    <source>
        <dbReference type="Ensembl" id="ENSGACP00000050588.1"/>
    </source>
</evidence>
<accession>A0AAQ4QJE7</accession>
<dbReference type="Pfam" id="PF14580">
    <property type="entry name" value="LRR_9"/>
    <property type="match status" value="1"/>
</dbReference>
<dbReference type="AlphaFoldDB" id="A0AAQ4QJE7"/>
<dbReference type="Gene3D" id="3.80.10.10">
    <property type="entry name" value="Ribonuclease Inhibitor"/>
    <property type="match status" value="2"/>
</dbReference>
<dbReference type="InterPro" id="IPR001611">
    <property type="entry name" value="Leu-rich_rpt"/>
</dbReference>
<keyword evidence="8" id="KW-1185">Reference proteome</keyword>
<sequence>MEPPEDAGGRSFVEVLSEKYSPENFPLRRGPGMGVVVVPTAAPQGSAMKDRLNMPTILVLNSCGIRRAGDQTEIAAFCAHVIELDLSHNQLQDWREISKIVSNIPNLEFLNLSSNPLSGRSLEPRCAGGFSRVRRLVLNNTRVSWDTVMLLTSEIPELEELFLCLNEYGAVGASGVACPTLRLLHITHNGLQDWAEVRKLGPMFPGLDTLVMSNNNLSSIQDGEDVLRRLFPNLRSISLTNSGLSRWEDIEKLNWFPKLEEVRLQGIPLLQSYTNAERRSLMIAHLPVISLLNSSVVSDCEREDAERFFIRYYVDHPEEEQPNRYHSLVTKYGKLEPLAEIDLRPRNRALVEVRCEDKVEEVKVFLLPGSSVVAMMSITVEIRRSVGLGPEMQNVSLCQLSIRLDQTVAELKKQLTTVVQLSTSSMRIYYIDKGSAFGPEEMKYNTRAVHSYSIQDGDEILVVPKTK</sequence>
<dbReference type="Gene3D" id="3.10.20.90">
    <property type="entry name" value="Phosphatidylinositol 3-kinase Catalytic Subunit, Chain A, domain 1"/>
    <property type="match status" value="1"/>
</dbReference>
<dbReference type="GO" id="GO:0000398">
    <property type="term" value="P:mRNA splicing, via spliceosome"/>
    <property type="evidence" value="ECO:0007669"/>
    <property type="project" value="InterPro"/>
</dbReference>
<proteinExistence type="inferred from homology"/>
<dbReference type="Pfam" id="PF14560">
    <property type="entry name" value="Ubiquitin_2"/>
    <property type="match status" value="1"/>
</dbReference>
<evidence type="ECO:0000256" key="1">
    <source>
        <dbReference type="ARBA" id="ARBA00004123"/>
    </source>
</evidence>
<evidence type="ECO:0000256" key="2">
    <source>
        <dbReference type="ARBA" id="ARBA00022614"/>
    </source>
</evidence>
<keyword evidence="3" id="KW-0677">Repeat</keyword>
<dbReference type="FunFam" id="3.10.20.90:FF:000115">
    <property type="entry name" value="tubulin-specific chaperone cofactor E-like protein"/>
    <property type="match status" value="1"/>
</dbReference>
<feature type="domain" description="Ubiquitin-like" evidence="6">
    <location>
        <begin position="376"/>
        <end position="467"/>
    </location>
</feature>
<evidence type="ECO:0000256" key="3">
    <source>
        <dbReference type="ARBA" id="ARBA00022737"/>
    </source>
</evidence>
<keyword evidence="4" id="KW-0539">Nucleus</keyword>
<reference evidence="7" key="2">
    <citation type="submission" date="2025-08" db="UniProtKB">
        <authorList>
            <consortium name="Ensembl"/>
        </authorList>
    </citation>
    <scope>IDENTIFICATION</scope>
</reference>
<dbReference type="Pfam" id="PF13516">
    <property type="entry name" value="LRR_6"/>
    <property type="match status" value="2"/>
</dbReference>
<name>A0AAQ4QJE7_GASAC</name>
<keyword evidence="2" id="KW-0433">Leucine-rich repeat</keyword>
<dbReference type="InterPro" id="IPR047991">
    <property type="entry name" value="TBCEL_Ubl"/>
</dbReference>
<dbReference type="GO" id="GO:0030620">
    <property type="term" value="F:U2 snRNA binding"/>
    <property type="evidence" value="ECO:0007669"/>
    <property type="project" value="InterPro"/>
</dbReference>
<dbReference type="PANTHER" id="PTHR10552">
    <property type="entry name" value="U2 SMALL NUCLEAR RIBONUCLEOPROTEIN A"/>
    <property type="match status" value="1"/>
</dbReference>